<comment type="caution">
    <text evidence="1">The sequence shown here is derived from an EMBL/GenBank/DDBJ whole genome shotgun (WGS) entry which is preliminary data.</text>
</comment>
<evidence type="ECO:0008006" key="3">
    <source>
        <dbReference type="Google" id="ProtNLM"/>
    </source>
</evidence>
<name>A0A938BS67_UNCW3</name>
<dbReference type="Pfam" id="PF06050">
    <property type="entry name" value="HGD-D"/>
    <property type="match status" value="1"/>
</dbReference>
<dbReference type="PANTHER" id="PTHR32329:SF2">
    <property type="entry name" value="BIFUNCTIONAL PROTEIN [INCLUDES 2-HYDROXYACYL-COA DEHYDRATASE (N-TER) AND ITS ACTIVATOR DOMAIN (C_TERM)"/>
    <property type="match status" value="1"/>
</dbReference>
<dbReference type="EMBL" id="VGIR01000001">
    <property type="protein sequence ID" value="MBM3330314.1"/>
    <property type="molecule type" value="Genomic_DNA"/>
</dbReference>
<accession>A0A938BS67</accession>
<sequence>MKASFPNVGYDTYALKTFLEDLGAEVIPAPPNSRRTIELGSLHSPELICMPFKITLGNMLEALELGADTMFMAAGARKCRFGYYHYLQEQALKNLGKECRFIPVTQYSPLDFVFRIMPGVFGVPPWRVVRAVAKMLAKSQLTQEFRQHLNRKMAVDFDGAEQAKPKALAIIEQAHTLREIQAARGEVRRIFNLNGLQPQVRLGLVGEIYFMIEQFASQEIEKELGKMGAEVVFERSLYRHIRHLLSSDPAFVRSERLARRYLQESPGGEAIRTVGEAVHFQKQGLDGIVHIFPFTCMPENIALEALQKLSEDTGIPVLSLSFDEHTSRTGLLTRLEAFVDLVKRRKLGRSLHRN</sequence>
<reference evidence="1" key="1">
    <citation type="submission" date="2019-03" db="EMBL/GenBank/DDBJ databases">
        <title>Lake Tanganyika Metagenome-Assembled Genomes (MAGs).</title>
        <authorList>
            <person name="Tran P."/>
        </authorList>
    </citation>
    <scope>NUCLEOTIDE SEQUENCE</scope>
    <source>
        <strain evidence="1">K_DeepCast_150m_m2_040</strain>
    </source>
</reference>
<dbReference type="InterPro" id="IPR051805">
    <property type="entry name" value="Dehydratase_Activator_Redct"/>
</dbReference>
<protein>
    <recommendedName>
        <fullName evidence="3">CoA protein activase</fullName>
    </recommendedName>
</protein>
<evidence type="ECO:0000313" key="2">
    <source>
        <dbReference type="Proteomes" id="UP000779900"/>
    </source>
</evidence>
<proteinExistence type="predicted"/>
<dbReference type="AlphaFoldDB" id="A0A938BS67"/>
<gene>
    <name evidence="1" type="ORF">FJY68_00515</name>
</gene>
<dbReference type="InterPro" id="IPR010327">
    <property type="entry name" value="FldB/FldC_alpha/beta"/>
</dbReference>
<organism evidence="1 2">
    <name type="scientific">candidate division WOR-3 bacterium</name>
    <dbReference type="NCBI Taxonomy" id="2052148"/>
    <lineage>
        <taxon>Bacteria</taxon>
        <taxon>Bacteria division WOR-3</taxon>
    </lineage>
</organism>
<dbReference type="PANTHER" id="PTHR32329">
    <property type="entry name" value="BIFUNCTIONAL PROTEIN [INCLUDES 2-HYDROXYACYL-COA DEHYDRATASE (N-TER) AND ITS ACTIVATOR DOMAIN (C_TERM)-RELATED"/>
    <property type="match status" value="1"/>
</dbReference>
<evidence type="ECO:0000313" key="1">
    <source>
        <dbReference type="EMBL" id="MBM3330314.1"/>
    </source>
</evidence>
<dbReference type="Gene3D" id="3.40.50.11900">
    <property type="match status" value="1"/>
</dbReference>
<dbReference type="Proteomes" id="UP000779900">
    <property type="component" value="Unassembled WGS sequence"/>
</dbReference>